<name>A0A1A9ZIS1_GLOPL</name>
<organism evidence="2 3">
    <name type="scientific">Glossina pallidipes</name>
    <name type="common">Tsetse fly</name>
    <dbReference type="NCBI Taxonomy" id="7398"/>
    <lineage>
        <taxon>Eukaryota</taxon>
        <taxon>Metazoa</taxon>
        <taxon>Ecdysozoa</taxon>
        <taxon>Arthropoda</taxon>
        <taxon>Hexapoda</taxon>
        <taxon>Insecta</taxon>
        <taxon>Pterygota</taxon>
        <taxon>Neoptera</taxon>
        <taxon>Endopterygota</taxon>
        <taxon>Diptera</taxon>
        <taxon>Brachycera</taxon>
        <taxon>Muscomorpha</taxon>
        <taxon>Hippoboscoidea</taxon>
        <taxon>Glossinidae</taxon>
        <taxon>Glossina</taxon>
    </lineage>
</organism>
<sequence length="322" mass="35201">MTYRAFELTTHGWFDFMYTHMCFQIALSSERSSTYFTSKGTFAGMDLDPSELVEFLPSPKVSVLVPPHGSFRADFSTNVILRDKGTNGPIVPIIGDESSVGGGGGGGGGGPTPGGTSKSLVNDEELPDELLALVVSRPLFGGIDVKPSLLELNGIFTFLDTLFSKSPQNQYSGSHGVELFSFSRCLSFYNSFTEVCLYKSQSSDIPKNGKSPQPIKYGNSGKQFASYFLGTQMTLHKPTFLLCCNRILNASYPKIQSLHIKANLEFCTSKELKFNIGELSLIFLRQDFLISLVIKNKMTKGSEVPLSRSSCTPQEGKADVNQ</sequence>
<protein>
    <submittedName>
        <fullName evidence="2">Uncharacterized protein</fullName>
    </submittedName>
</protein>
<dbReference type="Proteomes" id="UP000092445">
    <property type="component" value="Unassembled WGS sequence"/>
</dbReference>
<feature type="compositionally biased region" description="Gly residues" evidence="1">
    <location>
        <begin position="100"/>
        <end position="113"/>
    </location>
</feature>
<evidence type="ECO:0000256" key="1">
    <source>
        <dbReference type="SAM" id="MobiDB-lite"/>
    </source>
</evidence>
<proteinExistence type="predicted"/>
<feature type="region of interest" description="Disordered" evidence="1">
    <location>
        <begin position="303"/>
        <end position="322"/>
    </location>
</feature>
<accession>A0A1A9ZIS1</accession>
<feature type="region of interest" description="Disordered" evidence="1">
    <location>
        <begin position="94"/>
        <end position="121"/>
    </location>
</feature>
<evidence type="ECO:0000313" key="2">
    <source>
        <dbReference type="EnsemblMetazoa" id="GPAI015995-PA"/>
    </source>
</evidence>
<reference evidence="2" key="2">
    <citation type="submission" date="2020-05" db="UniProtKB">
        <authorList>
            <consortium name="EnsemblMetazoa"/>
        </authorList>
    </citation>
    <scope>IDENTIFICATION</scope>
    <source>
        <strain evidence="2">IAEA</strain>
    </source>
</reference>
<evidence type="ECO:0000313" key="3">
    <source>
        <dbReference type="Proteomes" id="UP000092445"/>
    </source>
</evidence>
<dbReference type="AlphaFoldDB" id="A0A1A9ZIS1"/>
<reference evidence="3" key="1">
    <citation type="submission" date="2014-03" db="EMBL/GenBank/DDBJ databases">
        <authorList>
            <person name="Aksoy S."/>
            <person name="Warren W."/>
            <person name="Wilson R.K."/>
        </authorList>
    </citation>
    <scope>NUCLEOTIDE SEQUENCE [LARGE SCALE GENOMIC DNA]</scope>
    <source>
        <strain evidence="3">IAEA</strain>
    </source>
</reference>
<dbReference type="EnsemblMetazoa" id="GPAI015995-RA">
    <property type="protein sequence ID" value="GPAI015995-PA"/>
    <property type="gene ID" value="GPAI015995"/>
</dbReference>
<keyword evidence="3" id="KW-1185">Reference proteome</keyword>
<dbReference type="VEuPathDB" id="VectorBase:GPAI015995"/>